<reference evidence="2" key="1">
    <citation type="submission" date="2020-11" db="EMBL/GenBank/DDBJ databases">
        <authorList>
            <consortium name="DOE Joint Genome Institute"/>
            <person name="Ahrendt S."/>
            <person name="Riley R."/>
            <person name="Andreopoulos W."/>
            <person name="Labutti K."/>
            <person name="Pangilinan J."/>
            <person name="Ruiz-Duenas F.J."/>
            <person name="Barrasa J.M."/>
            <person name="Sanchez-Garcia M."/>
            <person name="Camarero S."/>
            <person name="Miyauchi S."/>
            <person name="Serrano A."/>
            <person name="Linde D."/>
            <person name="Babiker R."/>
            <person name="Drula E."/>
            <person name="Ayuso-Fernandez I."/>
            <person name="Pacheco R."/>
            <person name="Padilla G."/>
            <person name="Ferreira P."/>
            <person name="Barriuso J."/>
            <person name="Kellner H."/>
            <person name="Castanera R."/>
            <person name="Alfaro M."/>
            <person name="Ramirez L."/>
            <person name="Pisabarro A.G."/>
            <person name="Kuo A."/>
            <person name="Tritt A."/>
            <person name="Lipzen A."/>
            <person name="He G."/>
            <person name="Yan M."/>
            <person name="Ng V."/>
            <person name="Cullen D."/>
            <person name="Martin F."/>
            <person name="Rosso M.-N."/>
            <person name="Henrissat B."/>
            <person name="Hibbett D."/>
            <person name="Martinez A.T."/>
            <person name="Grigoriev I.V."/>
        </authorList>
    </citation>
    <scope>NUCLEOTIDE SEQUENCE</scope>
    <source>
        <strain evidence="2">AH 40177</strain>
    </source>
</reference>
<dbReference type="EMBL" id="JADNRY010000065">
    <property type="protein sequence ID" value="KAF9068115.1"/>
    <property type="molecule type" value="Genomic_DNA"/>
</dbReference>
<dbReference type="Proteomes" id="UP000772434">
    <property type="component" value="Unassembled WGS sequence"/>
</dbReference>
<name>A0A9P5U5S9_9AGAR</name>
<evidence type="ECO:0000313" key="2">
    <source>
        <dbReference type="EMBL" id="KAF9068115.1"/>
    </source>
</evidence>
<dbReference type="AlphaFoldDB" id="A0A9P5U5S9"/>
<feature type="region of interest" description="Disordered" evidence="1">
    <location>
        <begin position="77"/>
        <end position="101"/>
    </location>
</feature>
<keyword evidence="3" id="KW-1185">Reference proteome</keyword>
<organism evidence="2 3">
    <name type="scientific">Rhodocollybia butyracea</name>
    <dbReference type="NCBI Taxonomy" id="206335"/>
    <lineage>
        <taxon>Eukaryota</taxon>
        <taxon>Fungi</taxon>
        <taxon>Dikarya</taxon>
        <taxon>Basidiomycota</taxon>
        <taxon>Agaricomycotina</taxon>
        <taxon>Agaricomycetes</taxon>
        <taxon>Agaricomycetidae</taxon>
        <taxon>Agaricales</taxon>
        <taxon>Marasmiineae</taxon>
        <taxon>Omphalotaceae</taxon>
        <taxon>Rhodocollybia</taxon>
    </lineage>
</organism>
<evidence type="ECO:0000256" key="1">
    <source>
        <dbReference type="SAM" id="MobiDB-lite"/>
    </source>
</evidence>
<comment type="caution">
    <text evidence="2">The sequence shown here is derived from an EMBL/GenBank/DDBJ whole genome shotgun (WGS) entry which is preliminary data.</text>
</comment>
<gene>
    <name evidence="2" type="ORF">BDP27DRAFT_1448740</name>
</gene>
<protein>
    <submittedName>
        <fullName evidence="2">Uncharacterized protein</fullName>
    </submittedName>
</protein>
<proteinExistence type="predicted"/>
<evidence type="ECO:0000313" key="3">
    <source>
        <dbReference type="Proteomes" id="UP000772434"/>
    </source>
</evidence>
<feature type="compositionally biased region" description="Low complexity" evidence="1">
    <location>
        <begin position="87"/>
        <end position="97"/>
    </location>
</feature>
<sequence length="121" mass="13192">MPSVPFLYAARSSRAIVRCLIQLSKPARAQQSPGHLLSSRAHTGTFVAVSSQLYLYQPSPLHPQSLYQQATSSSSCSPVIPPHVGPSESTSDFSSRFSNHREGIRPSQMIIFKIILPSNGK</sequence>
<accession>A0A9P5U5S9</accession>